<evidence type="ECO:0000256" key="6">
    <source>
        <dbReference type="SAM" id="MobiDB-lite"/>
    </source>
</evidence>
<dbReference type="Pfam" id="PF00583">
    <property type="entry name" value="Acetyltransf_1"/>
    <property type="match status" value="1"/>
</dbReference>
<sequence length="245" mass="27664">MPIDVAKVLCKDGIEKLPGNVVEEALSTLARCLSIAGTSTDAPIPTAVEESSWPHDHHTLSDDAPPIASGDRRGNIRIVQYQDESQIGDVMRLITKDLSEPYSIYTYRYFIHNWPQFCLLAQDTVTDQFVGVIVCKMERTPSVNKMRGYIAMLAVDEAYRKMGVGTKLVHRTIELMVEERCDEVALETEVSNVNAQRLYLNLGFIKEKRLFRYYLNGVDAFRLKLYFSPPGVGLEAQQWAAQEVS</sequence>
<evidence type="ECO:0000313" key="9">
    <source>
        <dbReference type="Proteomes" id="UP001432027"/>
    </source>
</evidence>
<dbReference type="PANTHER" id="PTHR45896:SF1">
    <property type="entry name" value="N-ALPHA-ACETYLTRANSFERASE 30"/>
    <property type="match status" value="1"/>
</dbReference>
<evidence type="ECO:0000256" key="1">
    <source>
        <dbReference type="ARBA" id="ARBA00022679"/>
    </source>
</evidence>
<proteinExistence type="inferred from homology"/>
<feature type="domain" description="N-acetyltransferase" evidence="7">
    <location>
        <begin position="76"/>
        <end position="228"/>
    </location>
</feature>
<evidence type="ECO:0000313" key="8">
    <source>
        <dbReference type="EMBL" id="GMS78928.1"/>
    </source>
</evidence>
<keyword evidence="2" id="KW-0012">Acyltransferase</keyword>
<evidence type="ECO:0000256" key="5">
    <source>
        <dbReference type="ARBA" id="ARBA00078622"/>
    </source>
</evidence>
<dbReference type="GO" id="GO:0004596">
    <property type="term" value="F:protein-N-terminal amino-acid acetyltransferase activity"/>
    <property type="evidence" value="ECO:0007669"/>
    <property type="project" value="InterPro"/>
</dbReference>
<feature type="region of interest" description="Disordered" evidence="6">
    <location>
        <begin position="46"/>
        <end position="71"/>
    </location>
</feature>
<organism evidence="8 9">
    <name type="scientific">Pristionchus entomophagus</name>
    <dbReference type="NCBI Taxonomy" id="358040"/>
    <lineage>
        <taxon>Eukaryota</taxon>
        <taxon>Metazoa</taxon>
        <taxon>Ecdysozoa</taxon>
        <taxon>Nematoda</taxon>
        <taxon>Chromadorea</taxon>
        <taxon>Rhabditida</taxon>
        <taxon>Rhabditina</taxon>
        <taxon>Diplogasteromorpha</taxon>
        <taxon>Diplogasteroidea</taxon>
        <taxon>Neodiplogasteridae</taxon>
        <taxon>Pristionchus</taxon>
    </lineage>
</organism>
<dbReference type="PANTHER" id="PTHR45896">
    <property type="entry name" value="N-ALPHA-ACETYLTRANSFERASE 30"/>
    <property type="match status" value="1"/>
</dbReference>
<dbReference type="InterPro" id="IPR044542">
    <property type="entry name" value="NAA30-like"/>
</dbReference>
<feature type="compositionally biased region" description="Basic and acidic residues" evidence="6">
    <location>
        <begin position="52"/>
        <end position="61"/>
    </location>
</feature>
<evidence type="ECO:0000256" key="3">
    <source>
        <dbReference type="ARBA" id="ARBA00024025"/>
    </source>
</evidence>
<evidence type="ECO:0000256" key="2">
    <source>
        <dbReference type="ARBA" id="ARBA00023315"/>
    </source>
</evidence>
<accession>A0AAV5SE28</accession>
<dbReference type="GO" id="GO:0031417">
    <property type="term" value="C:NatC complex"/>
    <property type="evidence" value="ECO:0007669"/>
    <property type="project" value="TreeGrafter"/>
</dbReference>
<reference evidence="8" key="1">
    <citation type="submission" date="2023-10" db="EMBL/GenBank/DDBJ databases">
        <title>Genome assembly of Pristionchus species.</title>
        <authorList>
            <person name="Yoshida K."/>
            <person name="Sommer R.J."/>
        </authorList>
    </citation>
    <scope>NUCLEOTIDE SEQUENCE</scope>
    <source>
        <strain evidence="8">RS0144</strain>
    </source>
</reference>
<dbReference type="InterPro" id="IPR000182">
    <property type="entry name" value="GNAT_dom"/>
</dbReference>
<dbReference type="Proteomes" id="UP001432027">
    <property type="component" value="Unassembled WGS sequence"/>
</dbReference>
<dbReference type="EMBL" id="BTSX01000001">
    <property type="protein sequence ID" value="GMS78928.1"/>
    <property type="molecule type" value="Genomic_DNA"/>
</dbReference>
<dbReference type="PROSITE" id="PS51186">
    <property type="entry name" value="GNAT"/>
    <property type="match status" value="1"/>
</dbReference>
<name>A0AAV5SE28_9BILA</name>
<evidence type="ECO:0000256" key="4">
    <source>
        <dbReference type="ARBA" id="ARBA00071796"/>
    </source>
</evidence>
<dbReference type="Gene3D" id="3.40.630.30">
    <property type="match status" value="1"/>
</dbReference>
<comment type="similarity">
    <text evidence="3">Belongs to the acetyltransferase family. MAK3 subfamily.</text>
</comment>
<dbReference type="InterPro" id="IPR016181">
    <property type="entry name" value="Acyl_CoA_acyltransferase"/>
</dbReference>
<protein>
    <recommendedName>
        <fullName evidence="4">N-alpha-acetyltransferase 30</fullName>
    </recommendedName>
    <alternativeName>
        <fullName evidence="5">NatC catalytic subunit</fullName>
    </alternativeName>
</protein>
<dbReference type="SUPFAM" id="SSF55729">
    <property type="entry name" value="Acyl-CoA N-acyltransferases (Nat)"/>
    <property type="match status" value="1"/>
</dbReference>
<gene>
    <name evidence="8" type="ORF">PENTCL1PPCAC_1103</name>
</gene>
<keyword evidence="9" id="KW-1185">Reference proteome</keyword>
<dbReference type="FunFam" id="3.40.630.30:FF:000199">
    <property type="entry name" value="N-acetyltransferase catalytic subunit, putative"/>
    <property type="match status" value="1"/>
</dbReference>
<evidence type="ECO:0000259" key="7">
    <source>
        <dbReference type="PROSITE" id="PS51186"/>
    </source>
</evidence>
<comment type="caution">
    <text evidence="8">The sequence shown here is derived from an EMBL/GenBank/DDBJ whole genome shotgun (WGS) entry which is preliminary data.</text>
</comment>
<keyword evidence="1" id="KW-0808">Transferase</keyword>
<dbReference type="CDD" id="cd04301">
    <property type="entry name" value="NAT_SF"/>
    <property type="match status" value="1"/>
</dbReference>
<dbReference type="AlphaFoldDB" id="A0AAV5SE28"/>